<sequence>MERQSELDAAELEAADENPEKVARGTSDEDDEEEEEEEDEEEEEEEDIYEPYESYNYESRHITHPGNKLHNEDKHLPDKNWNSKRGYYIFHEPDHSPYDYYRPHRTHKDKRTRPYENNYYDYGHTEKKPEPAVSAKSQDPGKDYDDDGSSKQTQTPEDQTKDVTKDGTKGLYIQRPSSTPSTPPPSNRSKGDNKDTSSGKVLTYVVNQKTGRGAWISSDDDNTDTAKTTDTSEANTGEKAGADVITRVSVRGPSKSRNNWRKNGEAVKEQKDAEYQDQKPEVEETSDEQVESSGRNRNVPDNLKTNRGKPQTGKYSSDHDTERHRIDADNNSKPTNTKRAPQNRLRKNPGRPLQKDDNKETVAQSQDERSDLNKSDYSEKVKKSGKFLRGKAGEKEEIVPKDDGNEEGSDTSKLDGVSKSGKSHHRKNKSRRYRGRANQFENTDADASASEAKYYEEELPVATTHNDEHDEGYKHEISDEEELRDEDVYREETIASAFGKVPGQTAPKHTDYSEDVKEAVDDVPPYVKDPAERYYYYADETEVPGKEKKVVQADRISRSYTGKQLRRKDETVED</sequence>
<evidence type="ECO:0000313" key="2">
    <source>
        <dbReference type="EMBL" id="PNF39083.1"/>
    </source>
</evidence>
<feature type="compositionally biased region" description="Basic and acidic residues" evidence="1">
    <location>
        <begin position="18"/>
        <end position="27"/>
    </location>
</feature>
<accession>A0A2J7RE27</accession>
<feature type="compositionally biased region" description="Basic and acidic residues" evidence="1">
    <location>
        <begin position="158"/>
        <end position="168"/>
    </location>
</feature>
<feature type="region of interest" description="Disordered" evidence="1">
    <location>
        <begin position="545"/>
        <end position="574"/>
    </location>
</feature>
<organism evidence="2 3">
    <name type="scientific">Cryptotermes secundus</name>
    <dbReference type="NCBI Taxonomy" id="105785"/>
    <lineage>
        <taxon>Eukaryota</taxon>
        <taxon>Metazoa</taxon>
        <taxon>Ecdysozoa</taxon>
        <taxon>Arthropoda</taxon>
        <taxon>Hexapoda</taxon>
        <taxon>Insecta</taxon>
        <taxon>Pterygota</taxon>
        <taxon>Neoptera</taxon>
        <taxon>Polyneoptera</taxon>
        <taxon>Dictyoptera</taxon>
        <taxon>Blattodea</taxon>
        <taxon>Blattoidea</taxon>
        <taxon>Termitoidae</taxon>
        <taxon>Kalotermitidae</taxon>
        <taxon>Cryptotermitinae</taxon>
        <taxon>Cryptotermes</taxon>
    </lineage>
</organism>
<reference evidence="2 3" key="1">
    <citation type="submission" date="2017-12" db="EMBL/GenBank/DDBJ databases">
        <title>Hemimetabolous genomes reveal molecular basis of termite eusociality.</title>
        <authorList>
            <person name="Harrison M.C."/>
            <person name="Jongepier E."/>
            <person name="Robertson H.M."/>
            <person name="Arning N."/>
            <person name="Bitard-Feildel T."/>
            <person name="Chao H."/>
            <person name="Childers C.P."/>
            <person name="Dinh H."/>
            <person name="Doddapaneni H."/>
            <person name="Dugan S."/>
            <person name="Gowin J."/>
            <person name="Greiner C."/>
            <person name="Han Y."/>
            <person name="Hu H."/>
            <person name="Hughes D.S.T."/>
            <person name="Huylmans A.-K."/>
            <person name="Kemena C."/>
            <person name="Kremer L.P.M."/>
            <person name="Lee S.L."/>
            <person name="Lopez-Ezquerra A."/>
            <person name="Mallet L."/>
            <person name="Monroy-Kuhn J.M."/>
            <person name="Moser A."/>
            <person name="Murali S.C."/>
            <person name="Muzny D.M."/>
            <person name="Otani S."/>
            <person name="Piulachs M.-D."/>
            <person name="Poelchau M."/>
            <person name="Qu J."/>
            <person name="Schaub F."/>
            <person name="Wada-Katsumata A."/>
            <person name="Worley K.C."/>
            <person name="Xie Q."/>
            <person name="Ylla G."/>
            <person name="Poulsen M."/>
            <person name="Gibbs R.A."/>
            <person name="Schal C."/>
            <person name="Richards S."/>
            <person name="Belles X."/>
            <person name="Korb J."/>
            <person name="Bornberg-Bauer E."/>
        </authorList>
    </citation>
    <scope>NUCLEOTIDE SEQUENCE [LARGE SCALE GENOMIC DNA]</scope>
    <source>
        <tissue evidence="2">Whole body</tissue>
    </source>
</reference>
<evidence type="ECO:0000256" key="1">
    <source>
        <dbReference type="SAM" id="MobiDB-lite"/>
    </source>
</evidence>
<feature type="compositionally biased region" description="Basic and acidic residues" evidence="1">
    <location>
        <begin position="545"/>
        <end position="557"/>
    </location>
</feature>
<feature type="compositionally biased region" description="Basic and acidic residues" evidence="1">
    <location>
        <begin position="316"/>
        <end position="330"/>
    </location>
</feature>
<feature type="compositionally biased region" description="Polar residues" evidence="1">
    <location>
        <begin position="303"/>
        <end position="315"/>
    </location>
</feature>
<feature type="compositionally biased region" description="Polar residues" evidence="1">
    <location>
        <begin position="198"/>
        <end position="210"/>
    </location>
</feature>
<evidence type="ECO:0000313" key="3">
    <source>
        <dbReference type="Proteomes" id="UP000235965"/>
    </source>
</evidence>
<gene>
    <name evidence="2" type="ORF">B7P43_G04350</name>
</gene>
<keyword evidence="3" id="KW-1185">Reference proteome</keyword>
<feature type="compositionally biased region" description="Basic and acidic residues" evidence="1">
    <location>
        <begin position="465"/>
        <end position="477"/>
    </location>
</feature>
<comment type="caution">
    <text evidence="2">The sequence shown here is derived from an EMBL/GenBank/DDBJ whole genome shotgun (WGS) entry which is preliminary data.</text>
</comment>
<feature type="compositionally biased region" description="Polar residues" evidence="1">
    <location>
        <begin position="331"/>
        <end position="340"/>
    </location>
</feature>
<dbReference type="EMBL" id="NEVH01005279">
    <property type="protein sequence ID" value="PNF39083.1"/>
    <property type="molecule type" value="Genomic_DNA"/>
</dbReference>
<feature type="compositionally biased region" description="Basic and acidic residues" evidence="1">
    <location>
        <begin position="69"/>
        <end position="78"/>
    </location>
</feature>
<protein>
    <submittedName>
        <fullName evidence="2">Uncharacterized protein</fullName>
    </submittedName>
</protein>
<dbReference type="InParanoid" id="A0A2J7RE27"/>
<feature type="compositionally biased region" description="Acidic residues" evidence="1">
    <location>
        <begin position="8"/>
        <end position="17"/>
    </location>
</feature>
<feature type="compositionally biased region" description="Basic and acidic residues" evidence="1">
    <location>
        <begin position="508"/>
        <end position="518"/>
    </location>
</feature>
<feature type="compositionally biased region" description="Acidic residues" evidence="1">
    <location>
        <begin position="28"/>
        <end position="50"/>
    </location>
</feature>
<dbReference type="AlphaFoldDB" id="A0A2J7RE27"/>
<feature type="compositionally biased region" description="Basic residues" evidence="1">
    <location>
        <begin position="421"/>
        <end position="435"/>
    </location>
</feature>
<feature type="compositionally biased region" description="Basic and acidic residues" evidence="1">
    <location>
        <begin position="353"/>
        <end position="382"/>
    </location>
</feature>
<dbReference type="Proteomes" id="UP000235965">
    <property type="component" value="Unassembled WGS sequence"/>
</dbReference>
<name>A0A2J7RE27_9NEOP</name>
<proteinExistence type="predicted"/>
<feature type="compositionally biased region" description="Basic and acidic residues" evidence="1">
    <location>
        <begin position="262"/>
        <end position="282"/>
    </location>
</feature>
<feature type="region of interest" description="Disordered" evidence="1">
    <location>
        <begin position="1"/>
        <end position="518"/>
    </location>
</feature>
<feature type="compositionally biased region" description="Basic and acidic residues" evidence="1">
    <location>
        <begin position="391"/>
        <end position="403"/>
    </location>
</feature>